<feature type="domain" description="Flagella basal body P-ring formation protein FlgA SAF" evidence="2">
    <location>
        <begin position="102"/>
        <end position="169"/>
    </location>
</feature>
<evidence type="ECO:0000256" key="1">
    <source>
        <dbReference type="SAM" id="SignalP"/>
    </source>
</evidence>
<evidence type="ECO:0000259" key="2">
    <source>
        <dbReference type="Pfam" id="PF13144"/>
    </source>
</evidence>
<dbReference type="Gene3D" id="2.30.30.760">
    <property type="match status" value="1"/>
</dbReference>
<keyword evidence="1" id="KW-0732">Signal</keyword>
<reference evidence="4" key="1">
    <citation type="journal article" date="2019" name="Int. J. Syst. Evol. Microbiol.">
        <title>The Global Catalogue of Microorganisms (GCM) 10K type strain sequencing project: providing services to taxonomists for standard genome sequencing and annotation.</title>
        <authorList>
            <consortium name="The Broad Institute Genomics Platform"/>
            <consortium name="The Broad Institute Genome Sequencing Center for Infectious Disease"/>
            <person name="Wu L."/>
            <person name="Ma J."/>
        </authorList>
    </citation>
    <scope>NUCLEOTIDE SEQUENCE [LARGE SCALE GENOMIC DNA]</scope>
    <source>
        <strain evidence="4">JCM 14603</strain>
    </source>
</reference>
<accession>A0ABP3T632</accession>
<gene>
    <name evidence="3" type="ORF">GCM10009102_31420</name>
</gene>
<comment type="caution">
    <text evidence="3">The sequence shown here is derived from an EMBL/GenBank/DDBJ whole genome shotgun (WGS) entry which is preliminary data.</text>
</comment>
<dbReference type="InterPro" id="IPR017585">
    <property type="entry name" value="SAF_FlgA"/>
</dbReference>
<protein>
    <recommendedName>
        <fullName evidence="2">Flagella basal body P-ring formation protein FlgA SAF domain-containing protein</fullName>
    </recommendedName>
</protein>
<evidence type="ECO:0000313" key="3">
    <source>
        <dbReference type="EMBL" id="GAA0676636.1"/>
    </source>
</evidence>
<organism evidence="3 4">
    <name type="scientific">Sphingomonas insulae</name>
    <dbReference type="NCBI Taxonomy" id="424800"/>
    <lineage>
        <taxon>Bacteria</taxon>
        <taxon>Pseudomonadati</taxon>
        <taxon>Pseudomonadota</taxon>
        <taxon>Alphaproteobacteria</taxon>
        <taxon>Sphingomonadales</taxon>
        <taxon>Sphingomonadaceae</taxon>
        <taxon>Sphingomonas</taxon>
    </lineage>
</organism>
<sequence>MTLFPLLLAPLLAAAPMGGVVAFQDIGGLDRAVAAFTSRPVGAEGGARTPIDPRLRLAQCSTVALAWRTEAHDAVVVSCSGPDWRIFVPVIRAVAVAPTTAARPAVAAAVKAEPVIRRGDPVVIEAGSNGFSISREGVAMADAPPGGRFMVKVEDAKGPVQAIAIEPGHATLPGWGE</sequence>
<dbReference type="EMBL" id="BAAAES010000012">
    <property type="protein sequence ID" value="GAA0676636.1"/>
    <property type="molecule type" value="Genomic_DNA"/>
</dbReference>
<dbReference type="Proteomes" id="UP001500238">
    <property type="component" value="Unassembled WGS sequence"/>
</dbReference>
<dbReference type="RefSeq" id="WP_163957875.1">
    <property type="nucleotide sequence ID" value="NZ_BAAAES010000012.1"/>
</dbReference>
<keyword evidence="4" id="KW-1185">Reference proteome</keyword>
<evidence type="ECO:0000313" key="4">
    <source>
        <dbReference type="Proteomes" id="UP001500238"/>
    </source>
</evidence>
<name>A0ABP3T632_9SPHN</name>
<proteinExistence type="predicted"/>
<dbReference type="Pfam" id="PF13144">
    <property type="entry name" value="ChapFlgA"/>
    <property type="match status" value="1"/>
</dbReference>
<feature type="chain" id="PRO_5045707245" description="Flagella basal body P-ring formation protein FlgA SAF domain-containing protein" evidence="1">
    <location>
        <begin position="23"/>
        <end position="177"/>
    </location>
</feature>
<feature type="signal peptide" evidence="1">
    <location>
        <begin position="1"/>
        <end position="22"/>
    </location>
</feature>